<name>F4NZW2_BATDJ</name>
<evidence type="ECO:0000313" key="10">
    <source>
        <dbReference type="EMBL" id="EGF81161.1"/>
    </source>
</evidence>
<organism evidence="10 11">
    <name type="scientific">Batrachochytrium dendrobatidis (strain JAM81 / FGSC 10211)</name>
    <name type="common">Frog chytrid fungus</name>
    <dbReference type="NCBI Taxonomy" id="684364"/>
    <lineage>
        <taxon>Eukaryota</taxon>
        <taxon>Fungi</taxon>
        <taxon>Fungi incertae sedis</taxon>
        <taxon>Chytridiomycota</taxon>
        <taxon>Chytridiomycota incertae sedis</taxon>
        <taxon>Chytridiomycetes</taxon>
        <taxon>Rhizophydiales</taxon>
        <taxon>Rhizophydiales incertae sedis</taxon>
        <taxon>Batrachochytrium</taxon>
    </lineage>
</organism>
<dbReference type="PANTHER" id="PTHR15336:SF0">
    <property type="entry name" value="CYTOCHROME B-C1 COMPLEX SUBUNIT 6, MITOCHONDRIAL"/>
    <property type="match status" value="1"/>
</dbReference>
<proteinExistence type="inferred from homology"/>
<keyword evidence="3" id="KW-0813">Transport</keyword>
<dbReference type="AlphaFoldDB" id="F4NZW2"/>
<dbReference type="OrthoDB" id="405848at2759"/>
<accession>F4NZW2</accession>
<keyword evidence="4" id="KW-0679">Respiratory chain</keyword>
<dbReference type="GO" id="GO:0005743">
    <property type="term" value="C:mitochondrial inner membrane"/>
    <property type="evidence" value="ECO:0007669"/>
    <property type="project" value="UniProtKB-SubCell"/>
</dbReference>
<dbReference type="Gene3D" id="1.10.287.20">
    <property type="entry name" value="Ubiquinol-cytochrome C reductase hinge domain"/>
    <property type="match status" value="1"/>
</dbReference>
<evidence type="ECO:0000256" key="7">
    <source>
        <dbReference type="ARBA" id="ARBA00023128"/>
    </source>
</evidence>
<evidence type="ECO:0000313" key="11">
    <source>
        <dbReference type="Proteomes" id="UP000007241"/>
    </source>
</evidence>
<evidence type="ECO:0000259" key="9">
    <source>
        <dbReference type="Pfam" id="PF02320"/>
    </source>
</evidence>
<dbReference type="Pfam" id="PF02320">
    <property type="entry name" value="UCR_hinge"/>
    <property type="match status" value="1"/>
</dbReference>
<comment type="subcellular location">
    <subcellularLocation>
        <location evidence="1">Mitochondrion inner membrane</location>
        <topology evidence="1">Peripheral membrane protein</topology>
        <orientation evidence="1">Intermembrane side</orientation>
    </subcellularLocation>
</comment>
<evidence type="ECO:0000256" key="5">
    <source>
        <dbReference type="ARBA" id="ARBA00022792"/>
    </source>
</evidence>
<feature type="domain" description="Ubiquinol-cytochrome C reductase hinge" evidence="9">
    <location>
        <begin position="9"/>
        <end position="65"/>
    </location>
</feature>
<keyword evidence="5" id="KW-0999">Mitochondrion inner membrane</keyword>
<dbReference type="InParanoid" id="F4NZW2"/>
<dbReference type="GO" id="GO:0045275">
    <property type="term" value="C:respiratory chain complex III"/>
    <property type="evidence" value="ECO:0000318"/>
    <property type="project" value="GO_Central"/>
</dbReference>
<dbReference type="GO" id="GO:0006122">
    <property type="term" value="P:mitochondrial electron transport, ubiquinol to cytochrome c"/>
    <property type="evidence" value="ECO:0000318"/>
    <property type="project" value="GO_Central"/>
</dbReference>
<dbReference type="PANTHER" id="PTHR15336">
    <property type="entry name" value="UBIQUINOL-CYTOCHROME C REDUCTASE COMPLEX 7.8 KDA PROTEIN"/>
    <property type="match status" value="1"/>
</dbReference>
<keyword evidence="8" id="KW-0472">Membrane</keyword>
<comment type="similarity">
    <text evidence="2">Belongs to the UQCRH/QCR6 family.</text>
</comment>
<sequence>MDEKAGVEDPKPIIEEECAESHHCHPFKNLFDSCTARVEGGEAGDETCVEEFFDLMATPKIFAKLH</sequence>
<protein>
    <recommendedName>
        <fullName evidence="9">Ubiquinol-cytochrome C reductase hinge domain-containing protein</fullName>
    </recommendedName>
</protein>
<dbReference type="EMBL" id="GL882882">
    <property type="protein sequence ID" value="EGF81161.1"/>
    <property type="molecule type" value="Genomic_DNA"/>
</dbReference>
<dbReference type="GeneID" id="18242924"/>
<dbReference type="InterPro" id="IPR036811">
    <property type="entry name" value="Ubol_cytC_Rdtase_hinge_dom_sf"/>
</dbReference>
<evidence type="ECO:0000256" key="3">
    <source>
        <dbReference type="ARBA" id="ARBA00022448"/>
    </source>
</evidence>
<dbReference type="InterPro" id="IPR023184">
    <property type="entry name" value="Ubol_cytC_Rdtase_hinge_dom"/>
</dbReference>
<gene>
    <name evidence="10" type="ORF">BATDEDRAFT_87827</name>
</gene>
<dbReference type="SUPFAM" id="SSF81531">
    <property type="entry name" value="Non-heme 11 kDa protein of cytochrome bc1 complex (Ubiquinol-cytochrome c reductase)"/>
    <property type="match status" value="1"/>
</dbReference>
<dbReference type="Proteomes" id="UP000007241">
    <property type="component" value="Unassembled WGS sequence"/>
</dbReference>
<dbReference type="RefSeq" id="XP_006678106.1">
    <property type="nucleotide sequence ID" value="XM_006678043.1"/>
</dbReference>
<evidence type="ECO:0000256" key="1">
    <source>
        <dbReference type="ARBA" id="ARBA00004137"/>
    </source>
</evidence>
<reference evidence="10 11" key="1">
    <citation type="submission" date="2009-12" db="EMBL/GenBank/DDBJ databases">
        <title>The draft genome of Batrachochytrium dendrobatidis.</title>
        <authorList>
            <consortium name="US DOE Joint Genome Institute (JGI-PGF)"/>
            <person name="Kuo A."/>
            <person name="Salamov A."/>
            <person name="Schmutz J."/>
            <person name="Lucas S."/>
            <person name="Pitluck S."/>
            <person name="Rosenblum E."/>
            <person name="Stajich J."/>
            <person name="Eisen M."/>
            <person name="Grigoriev I.V."/>
        </authorList>
    </citation>
    <scope>NUCLEOTIDE SEQUENCE [LARGE SCALE GENOMIC DNA]</scope>
    <source>
        <strain evidence="11">JAM81 / FGSC 10211</strain>
    </source>
</reference>
<evidence type="ECO:0000256" key="2">
    <source>
        <dbReference type="ARBA" id="ARBA00006498"/>
    </source>
</evidence>
<evidence type="ECO:0000256" key="4">
    <source>
        <dbReference type="ARBA" id="ARBA00022660"/>
    </source>
</evidence>
<dbReference type="STRING" id="684364.F4NZW2"/>
<evidence type="ECO:0000256" key="8">
    <source>
        <dbReference type="ARBA" id="ARBA00023136"/>
    </source>
</evidence>
<keyword evidence="7" id="KW-0496">Mitochondrion</keyword>
<keyword evidence="11" id="KW-1185">Reference proteome</keyword>
<dbReference type="InterPro" id="IPR003422">
    <property type="entry name" value="Cyt_b-c1_6"/>
</dbReference>
<evidence type="ECO:0000256" key="6">
    <source>
        <dbReference type="ARBA" id="ARBA00022982"/>
    </source>
</evidence>
<dbReference type="HOGENOM" id="CLU_2830791_0_0_1"/>
<keyword evidence="6" id="KW-0249">Electron transport</keyword>